<dbReference type="Proteomes" id="UP000324162">
    <property type="component" value="Unassembled WGS sequence"/>
</dbReference>
<comment type="caution">
    <text evidence="2">The sequence shown here is derived from an EMBL/GenBank/DDBJ whole genome shotgun (WGS) entry which is preliminary data.</text>
</comment>
<keyword evidence="1" id="KW-0732">Signal</keyword>
<reference evidence="2 3" key="1">
    <citation type="submission" date="2019-01" db="EMBL/GenBank/DDBJ databases">
        <title>Genome sequences of marine Pseudoalteromonas species.</title>
        <authorList>
            <person name="Boraston A.B."/>
            <person name="Hehemann J.-H."/>
            <person name="Vickers C.J."/>
            <person name="Salama-Alber O."/>
            <person name="Abe K."/>
            <person name="Hettle A.J."/>
        </authorList>
    </citation>
    <scope>NUCLEOTIDE SEQUENCE [LARGE SCALE GENOMIC DNA]</scope>
    <source>
        <strain evidence="2 3">PS42</strain>
    </source>
</reference>
<sequence length="120" mass="12737">MKTILISTGIILASIFSAQASADQMECYIDTQAYDQYTANYCSALIYGKSKATAVFRVVGNGSDIDSVVWSNAASSCGVSGTSCSFSIKSFRGYKAEATVLYTNGTWSKVSATASFEDGR</sequence>
<dbReference type="RefSeq" id="WP_149613727.1">
    <property type="nucleotide sequence ID" value="NZ_SEUK01000043.1"/>
</dbReference>
<evidence type="ECO:0000313" key="3">
    <source>
        <dbReference type="Proteomes" id="UP000324162"/>
    </source>
</evidence>
<accession>A0AB73BJL9</accession>
<dbReference type="EMBL" id="SEUK01000043">
    <property type="protein sequence ID" value="KAA1162769.1"/>
    <property type="molecule type" value="Genomic_DNA"/>
</dbReference>
<feature type="signal peptide" evidence="1">
    <location>
        <begin position="1"/>
        <end position="22"/>
    </location>
</feature>
<protein>
    <submittedName>
        <fullName evidence="2">Uncharacterized protein</fullName>
    </submittedName>
</protein>
<name>A0AB73BJL9_9GAMM</name>
<gene>
    <name evidence="2" type="ORF">EU508_05360</name>
</gene>
<evidence type="ECO:0000313" key="2">
    <source>
        <dbReference type="EMBL" id="KAA1162769.1"/>
    </source>
</evidence>
<proteinExistence type="predicted"/>
<evidence type="ECO:0000256" key="1">
    <source>
        <dbReference type="SAM" id="SignalP"/>
    </source>
</evidence>
<organism evidence="2 3">
    <name type="scientific">Pseudoalteromonas fuliginea</name>
    <dbReference type="NCBI Taxonomy" id="1872678"/>
    <lineage>
        <taxon>Bacteria</taxon>
        <taxon>Pseudomonadati</taxon>
        <taxon>Pseudomonadota</taxon>
        <taxon>Gammaproteobacteria</taxon>
        <taxon>Alteromonadales</taxon>
        <taxon>Pseudoalteromonadaceae</taxon>
        <taxon>Pseudoalteromonas</taxon>
    </lineage>
</organism>
<feature type="chain" id="PRO_5044494383" evidence="1">
    <location>
        <begin position="23"/>
        <end position="120"/>
    </location>
</feature>
<dbReference type="AlphaFoldDB" id="A0AB73BJL9"/>